<dbReference type="Gene3D" id="1.10.10.10">
    <property type="entry name" value="Winged helix-like DNA-binding domain superfamily/Winged helix DNA-binding domain"/>
    <property type="match status" value="1"/>
</dbReference>
<keyword evidence="3" id="KW-1185">Reference proteome</keyword>
<dbReference type="GO" id="GO:0003677">
    <property type="term" value="F:DNA binding"/>
    <property type="evidence" value="ECO:0007669"/>
    <property type="project" value="InterPro"/>
</dbReference>
<dbReference type="HOGENOM" id="CLU_2237751_0_0_1"/>
<reference evidence="3" key="1">
    <citation type="journal article" date="2013" name="Genome Announc.">
        <title>Draft genome sequence of the basidiomycetous yeast-like fungus Pseudozyma hubeiensis SY62, which produces an abundant amount of the biosurfactant mannosylerythritol lipids.</title>
        <authorList>
            <person name="Konishi M."/>
            <person name="Hatada Y."/>
            <person name="Horiuchi J."/>
        </authorList>
    </citation>
    <scope>NUCLEOTIDE SEQUENCE [LARGE SCALE GENOMIC DNA]</scope>
    <source>
        <strain evidence="3">SY62</strain>
    </source>
</reference>
<dbReference type="InterPro" id="IPR036388">
    <property type="entry name" value="WH-like_DNA-bd_sf"/>
</dbReference>
<feature type="region of interest" description="Disordered" evidence="1">
    <location>
        <begin position="34"/>
        <end position="60"/>
    </location>
</feature>
<protein>
    <submittedName>
        <fullName evidence="2">Oxidoreductase</fullName>
    </submittedName>
</protein>
<dbReference type="InterPro" id="IPR016032">
    <property type="entry name" value="Sig_transdc_resp-reg_C-effctor"/>
</dbReference>
<feature type="compositionally biased region" description="Polar residues" evidence="1">
    <location>
        <begin position="38"/>
        <end position="53"/>
    </location>
</feature>
<dbReference type="OrthoDB" id="10374728at2759"/>
<evidence type="ECO:0000313" key="3">
    <source>
        <dbReference type="Proteomes" id="UP000014071"/>
    </source>
</evidence>
<dbReference type="SUPFAM" id="SSF46894">
    <property type="entry name" value="C-terminal effector domain of the bipartite response regulators"/>
    <property type="match status" value="1"/>
</dbReference>
<dbReference type="GeneID" id="24109528"/>
<gene>
    <name evidence="2" type="ORF">PHSY_004245</name>
</gene>
<dbReference type="AlphaFoldDB" id="R9P5Y8"/>
<name>R9P5Y8_PSEHS</name>
<organism evidence="2 3">
    <name type="scientific">Pseudozyma hubeiensis (strain SY62)</name>
    <name type="common">Yeast</name>
    <dbReference type="NCBI Taxonomy" id="1305764"/>
    <lineage>
        <taxon>Eukaryota</taxon>
        <taxon>Fungi</taxon>
        <taxon>Dikarya</taxon>
        <taxon>Basidiomycota</taxon>
        <taxon>Ustilaginomycotina</taxon>
        <taxon>Ustilaginomycetes</taxon>
        <taxon>Ustilaginales</taxon>
        <taxon>Ustilaginaceae</taxon>
        <taxon>Pseudozyma</taxon>
    </lineage>
</organism>
<proteinExistence type="predicted"/>
<evidence type="ECO:0000313" key="2">
    <source>
        <dbReference type="EMBL" id="GAC96662.1"/>
    </source>
</evidence>
<dbReference type="GO" id="GO:0006355">
    <property type="term" value="P:regulation of DNA-templated transcription"/>
    <property type="evidence" value="ECO:0007669"/>
    <property type="project" value="InterPro"/>
</dbReference>
<dbReference type="RefSeq" id="XP_012190249.1">
    <property type="nucleotide sequence ID" value="XM_012334859.1"/>
</dbReference>
<dbReference type="Proteomes" id="UP000014071">
    <property type="component" value="Unassembled WGS sequence"/>
</dbReference>
<feature type="region of interest" description="Disordered" evidence="1">
    <location>
        <begin position="104"/>
        <end position="128"/>
    </location>
</feature>
<dbReference type="EMBL" id="DF238805">
    <property type="protein sequence ID" value="GAC96662.1"/>
    <property type="molecule type" value="Genomic_DNA"/>
</dbReference>
<evidence type="ECO:0000256" key="1">
    <source>
        <dbReference type="SAM" id="MobiDB-lite"/>
    </source>
</evidence>
<accession>R9P5Y8</accession>
<sequence length="128" mass="13766">MKLDDDLAAALGSLTSNASANDVKPAFYSVPKLADMPSPSTSSGRSATLTPSGTKVPIRRTTKAEQEIIMTMALSGKKPLQIAEALGLKANTVSKFLERKKKKTLKNTDHEALQLLMQSSPPRQRGSR</sequence>